<dbReference type="Proteomes" id="UP000188728">
    <property type="component" value="Unassembled WGS sequence"/>
</dbReference>
<reference evidence="1 2" key="1">
    <citation type="submission" date="2016-10" db="EMBL/GenBank/DDBJ databases">
        <title>Rodentibacter gen. nov. and new species.</title>
        <authorList>
            <person name="Christensen H."/>
        </authorList>
    </citation>
    <scope>NUCLEOTIDE SEQUENCE [LARGE SCALE GENOMIC DNA]</scope>
    <source>
        <strain evidence="1 2">H1983213011</strain>
    </source>
</reference>
<protein>
    <submittedName>
        <fullName evidence="1">Uncharacterized protein</fullName>
    </submittedName>
</protein>
<gene>
    <name evidence="1" type="ORF">BKK51_01820</name>
</gene>
<sequence>MRLILLILMTLGLNGCFLFMHRCDSLTGWCSSGGKSLHEYNVWETKKEFFNLKDNFTLTLSPREREEENNKKKIILSKCNIDPNTGDILGGVSKDYAYNCAYRKGICNRNDRYPCSKLYD</sequence>
<accession>A0A1V3IWM7</accession>
<comment type="caution">
    <text evidence="1">The sequence shown here is derived from an EMBL/GenBank/DDBJ whole genome shotgun (WGS) entry which is preliminary data.</text>
</comment>
<evidence type="ECO:0000313" key="2">
    <source>
        <dbReference type="Proteomes" id="UP000188728"/>
    </source>
</evidence>
<dbReference type="AlphaFoldDB" id="A0A1V3IWM7"/>
<name>A0A1V3IWM7_9PAST</name>
<organism evidence="1 2">
    <name type="scientific">Rodentibacter trehalosifermentans</name>
    <dbReference type="NCBI Taxonomy" id="1908263"/>
    <lineage>
        <taxon>Bacteria</taxon>
        <taxon>Pseudomonadati</taxon>
        <taxon>Pseudomonadota</taxon>
        <taxon>Gammaproteobacteria</taxon>
        <taxon>Pasteurellales</taxon>
        <taxon>Pasteurellaceae</taxon>
        <taxon>Rodentibacter</taxon>
    </lineage>
</organism>
<evidence type="ECO:0000313" key="1">
    <source>
        <dbReference type="EMBL" id="OOF46683.1"/>
    </source>
</evidence>
<dbReference type="EMBL" id="MLHK01000012">
    <property type="protein sequence ID" value="OOF46683.1"/>
    <property type="molecule type" value="Genomic_DNA"/>
</dbReference>
<proteinExistence type="predicted"/>
<dbReference type="RefSeq" id="WP_077473633.1">
    <property type="nucleotide sequence ID" value="NZ_MLHK01000012.1"/>
</dbReference>